<feature type="compositionally biased region" description="Gly residues" evidence="1">
    <location>
        <begin position="53"/>
        <end position="68"/>
    </location>
</feature>
<dbReference type="AlphaFoldDB" id="A0A5P6PHB5"/>
<protein>
    <submittedName>
        <fullName evidence="2">Uncharacterized protein</fullName>
    </submittedName>
</protein>
<evidence type="ECO:0000313" key="2">
    <source>
        <dbReference type="EMBL" id="QFI77657.1"/>
    </source>
</evidence>
<organism evidence="2 3">
    <name type="scientific">Bradyrhizobium betae</name>
    <dbReference type="NCBI Taxonomy" id="244734"/>
    <lineage>
        <taxon>Bacteria</taxon>
        <taxon>Pseudomonadati</taxon>
        <taxon>Pseudomonadota</taxon>
        <taxon>Alphaproteobacteria</taxon>
        <taxon>Hyphomicrobiales</taxon>
        <taxon>Nitrobacteraceae</taxon>
        <taxon>Bradyrhizobium</taxon>
    </lineage>
</organism>
<proteinExistence type="predicted"/>
<dbReference type="KEGG" id="bbet:F8237_34825"/>
<accession>A0A5P6PHB5</accession>
<gene>
    <name evidence="2" type="ORF">F8237_34825</name>
</gene>
<evidence type="ECO:0000313" key="3">
    <source>
        <dbReference type="Proteomes" id="UP000325641"/>
    </source>
</evidence>
<geneLocation type="plasmid" evidence="3">
    <name>pbbpl7hg1</name>
</geneLocation>
<dbReference type="Proteomes" id="UP000325641">
    <property type="component" value="Plasmid pBbPL7HG1"/>
</dbReference>
<keyword evidence="2" id="KW-0614">Plasmid</keyword>
<dbReference type="EMBL" id="CP044544">
    <property type="protein sequence ID" value="QFI77657.1"/>
    <property type="molecule type" value="Genomic_DNA"/>
</dbReference>
<reference evidence="3" key="1">
    <citation type="submission" date="2019-10" db="EMBL/GenBank/DDBJ databases">
        <title>Complete Genome Sequence of Bradyrhizobium betae type strain PL7HG1T.</title>
        <authorList>
            <person name="Bromfield E.S.P."/>
            <person name="Cloutier S."/>
        </authorList>
    </citation>
    <scope>NUCLEOTIDE SEQUENCE [LARGE SCALE GENOMIC DNA]</scope>
    <source>
        <strain evidence="3">PL7HG1</strain>
        <plasmid evidence="3">pbbpl7hg1</plasmid>
    </source>
</reference>
<sequence>MPLAPYRPQGKLRRGRSPTCWTACQRALASGTLRGGRVACLRDRAKGRQLKKGPGGAGCAPGEGHGEK</sequence>
<name>A0A5P6PHB5_9BRAD</name>
<evidence type="ECO:0000256" key="1">
    <source>
        <dbReference type="SAM" id="MobiDB-lite"/>
    </source>
</evidence>
<feature type="region of interest" description="Disordered" evidence="1">
    <location>
        <begin position="48"/>
        <end position="68"/>
    </location>
</feature>